<dbReference type="GO" id="GO:0006508">
    <property type="term" value="P:proteolysis"/>
    <property type="evidence" value="ECO:0007669"/>
    <property type="project" value="UniProtKB-KW"/>
</dbReference>
<keyword evidence="4 5" id="KW-0720">Serine protease</keyword>
<keyword evidence="3 5" id="KW-0378">Hydrolase</keyword>
<comment type="similarity">
    <text evidence="1 5">Belongs to the peptidase S8 family.</text>
</comment>
<dbReference type="InterPro" id="IPR015500">
    <property type="entry name" value="Peptidase_S8_subtilisin-rel"/>
</dbReference>
<evidence type="ECO:0000256" key="2">
    <source>
        <dbReference type="ARBA" id="ARBA00022670"/>
    </source>
</evidence>
<dbReference type="PANTHER" id="PTHR43806">
    <property type="entry name" value="PEPTIDASE S8"/>
    <property type="match status" value="1"/>
</dbReference>
<name>A0A482IR08_9BURK</name>
<dbReference type="InterPro" id="IPR000209">
    <property type="entry name" value="Peptidase_S8/S53_dom"/>
</dbReference>
<dbReference type="AlphaFoldDB" id="A0A482IR08"/>
<dbReference type="Gene3D" id="3.40.50.200">
    <property type="entry name" value="Peptidase S8/S53 domain"/>
    <property type="match status" value="1"/>
</dbReference>
<feature type="active site" description="Charge relay system" evidence="5">
    <location>
        <position position="214"/>
    </location>
</feature>
<organism evidence="8 9">
    <name type="scientific">Cupriavidus metallidurans</name>
    <dbReference type="NCBI Taxonomy" id="119219"/>
    <lineage>
        <taxon>Bacteria</taxon>
        <taxon>Pseudomonadati</taxon>
        <taxon>Pseudomonadota</taxon>
        <taxon>Betaproteobacteria</taxon>
        <taxon>Burkholderiales</taxon>
        <taxon>Burkholderiaceae</taxon>
        <taxon>Cupriavidus</taxon>
    </lineage>
</organism>
<keyword evidence="2 5" id="KW-0645">Protease</keyword>
<dbReference type="CDD" id="cd00306">
    <property type="entry name" value="Peptidases_S8_S53"/>
    <property type="match status" value="1"/>
</dbReference>
<evidence type="ECO:0000256" key="1">
    <source>
        <dbReference type="ARBA" id="ARBA00011073"/>
    </source>
</evidence>
<dbReference type="EMBL" id="CP037900">
    <property type="protein sequence ID" value="QBP09967.1"/>
    <property type="molecule type" value="Genomic_DNA"/>
</dbReference>
<evidence type="ECO:0000256" key="4">
    <source>
        <dbReference type="ARBA" id="ARBA00022825"/>
    </source>
</evidence>
<protein>
    <submittedName>
        <fullName evidence="8">Peptidase S8</fullName>
    </submittedName>
</protein>
<feature type="region of interest" description="Disordered" evidence="6">
    <location>
        <begin position="553"/>
        <end position="596"/>
    </location>
</feature>
<evidence type="ECO:0000313" key="8">
    <source>
        <dbReference type="EMBL" id="QBP09967.1"/>
    </source>
</evidence>
<accession>A0A482IR08</accession>
<evidence type="ECO:0000256" key="5">
    <source>
        <dbReference type="PROSITE-ProRule" id="PRU01240"/>
    </source>
</evidence>
<dbReference type="RefSeq" id="WP_024569446.1">
    <property type="nucleotide sequence ID" value="NZ_CP037900.1"/>
</dbReference>
<dbReference type="PROSITE" id="PS00138">
    <property type="entry name" value="SUBTILASE_SER"/>
    <property type="match status" value="1"/>
</dbReference>
<feature type="compositionally biased region" description="Low complexity" evidence="6">
    <location>
        <begin position="559"/>
        <end position="577"/>
    </location>
</feature>
<proteinExistence type="inferred from homology"/>
<dbReference type="InterPro" id="IPR023828">
    <property type="entry name" value="Peptidase_S8_Ser-AS"/>
</dbReference>
<gene>
    <name evidence="8" type="ORF">DDF84_009435</name>
</gene>
<evidence type="ECO:0000256" key="3">
    <source>
        <dbReference type="ARBA" id="ARBA00022801"/>
    </source>
</evidence>
<dbReference type="PRINTS" id="PR00723">
    <property type="entry name" value="SUBTILISIN"/>
</dbReference>
<reference evidence="8 9" key="1">
    <citation type="submission" date="2019-03" db="EMBL/GenBank/DDBJ databases">
        <title>Comparative insights into the high quality Complete genome sequence of highly metal resistant Cupriavidus metallidurans strain BS1 isolated from a gold-copper mine.</title>
        <authorList>
            <person name="Mazhar H.S."/>
            <person name="Rensing C."/>
        </authorList>
    </citation>
    <scope>NUCLEOTIDE SEQUENCE [LARGE SCALE GENOMIC DNA]</scope>
    <source>
        <strain evidence="8 9">BS1</strain>
    </source>
</reference>
<dbReference type="Proteomes" id="UP000253772">
    <property type="component" value="Chromosome c1"/>
</dbReference>
<dbReference type="PROSITE" id="PS51892">
    <property type="entry name" value="SUBTILASE"/>
    <property type="match status" value="1"/>
</dbReference>
<feature type="active site" description="Charge relay system" evidence="5">
    <location>
        <position position="391"/>
    </location>
</feature>
<dbReference type="InterPro" id="IPR036852">
    <property type="entry name" value="Peptidase_S8/S53_dom_sf"/>
</dbReference>
<dbReference type="PANTHER" id="PTHR43806:SF11">
    <property type="entry name" value="CEREVISIN-RELATED"/>
    <property type="match status" value="1"/>
</dbReference>
<dbReference type="Pfam" id="PF00082">
    <property type="entry name" value="Peptidase_S8"/>
    <property type="match status" value="1"/>
</dbReference>
<dbReference type="CDD" id="cd09598">
    <property type="entry name" value="M4_like"/>
    <property type="match status" value="1"/>
</dbReference>
<dbReference type="SUPFAM" id="SSF55486">
    <property type="entry name" value="Metalloproteases ('zincins'), catalytic domain"/>
    <property type="match status" value="1"/>
</dbReference>
<feature type="active site" description="Charge relay system" evidence="5">
    <location>
        <position position="170"/>
    </location>
</feature>
<evidence type="ECO:0000259" key="7">
    <source>
        <dbReference type="Pfam" id="PF00082"/>
    </source>
</evidence>
<sequence>MTQVQRFLVKLKPGASHATTSLALDSGKIRFTATRLFQSIPSSRVATVGLAAAESITPGSVGDWHVLEASSPVDAPSPWDVCHALVAQGLGVDGAGMVTFAEPDLPQRWYTNAPTEGQTLAAAKSCAVEPQSDKFPRGATDDWYRDGDHTGLASTTQSATGAGVRIAHLDTGYDPDHLSRPANLEKVLERNFVDEDRPNDATDRASGIVNNHGHGTGTLSILAGQPIGVNGIPGVAPNASIVPIRVADSVVLFYNSAIAKALDYVHSLCKAEETFVHVVSMSMGGLASRAWADAVNALYESGVVVVTAAGNNYDNLPTRQIVFPARFQRVIAACGVMEDHTPYADLGFGRMAGNYGPQSKMRTAMSAYTPNIPWAEFGCPQIVSFNGAGTSSATPQVAATAALYIQQNKVKLETLAEPWMRAQAVRQALLKSNPTQEQGSEKLGNSVLKAQEVFDIAVPNAASLKMEPPDKASFAFLRVLTGLGVQQDSERQEMLELEALQLSQTAQIEQLLPDPNELDALTDVQKAKIAHALFSHPQASRALRSVLRPMIAGGATTDASSPSSPSSASNAPKAVSSGTARSQHAAKDQAFGRDYPTPAGRRLRVYAYDPSLGESLQTFTMNESVLTIYWESDLKPGPIGEYLEVIDVDPATGVCYPPVDLNDPRLLAVDGIRPSEANPRFHQQMVYAVAMKTIEFFERGLGRRALWAPRIVAVKGSDERENVHSEYVQRLRIYPHALRTQNAYYSPEKKALLLGYFSGSNDDEGGGADRQLVFTALSSDIIAHETTHSLLDGLHRRFREPTNPDVLAFHEAFADIVALFQHFAVGGSLRNEIARTRGNLDHESILSQLAVQFGKATERHGALRDAIAIVTNDDKGNPVWQRRVPTKTDYQAAREDGEPHQLGAVLVAAVFDAFLQIYSRKAIGPIRLATGGSEVLAPGALPGDLADALADVAATVAGQVLLMCIRALDYCPPVDITFGDFLRAVITADKDLIPDDPHGYRIAFAYAFRARGIYPESVLTISADTLGWESIPVPLSTLDEVLSKLNLRWDLQTARRTAWETSRENARLVHQWLTDPSKVSVAELAMLGLERAPDSNYQMALSDGTTMTMALHGIEVHSVRPLRRVGPDGQLLSQLVVELTQSVYAKDGTGLKFRGGCTLIIDMNARAVSYLVRKRMNQPARVARQYAFWSAQDSGKVEFMDNYRIRQQSAEPFALLHGAV</sequence>
<dbReference type="GO" id="GO:0004252">
    <property type="term" value="F:serine-type endopeptidase activity"/>
    <property type="evidence" value="ECO:0007669"/>
    <property type="project" value="UniProtKB-UniRule"/>
</dbReference>
<dbReference type="SUPFAM" id="SSF52743">
    <property type="entry name" value="Subtilisin-like"/>
    <property type="match status" value="1"/>
</dbReference>
<evidence type="ECO:0000313" key="9">
    <source>
        <dbReference type="Proteomes" id="UP000253772"/>
    </source>
</evidence>
<evidence type="ECO:0000256" key="6">
    <source>
        <dbReference type="SAM" id="MobiDB-lite"/>
    </source>
</evidence>
<dbReference type="InterPro" id="IPR050131">
    <property type="entry name" value="Peptidase_S8_subtilisin-like"/>
</dbReference>
<dbReference type="OrthoDB" id="178184at2"/>
<feature type="domain" description="Peptidase S8/S53" evidence="7">
    <location>
        <begin position="161"/>
        <end position="433"/>
    </location>
</feature>